<feature type="domain" description="Response regulatory" evidence="8">
    <location>
        <begin position="6"/>
        <end position="123"/>
    </location>
</feature>
<proteinExistence type="predicted"/>
<evidence type="ECO:0000256" key="1">
    <source>
        <dbReference type="ARBA" id="ARBA00000085"/>
    </source>
</evidence>
<dbReference type="InterPro" id="IPR005467">
    <property type="entry name" value="His_kinase_dom"/>
</dbReference>
<dbReference type="FunFam" id="3.30.565.10:FF:000006">
    <property type="entry name" value="Sensor histidine kinase WalK"/>
    <property type="match status" value="1"/>
</dbReference>
<feature type="modified residue" description="4-aspartylphosphate" evidence="6">
    <location>
        <position position="58"/>
    </location>
</feature>
<dbReference type="PRINTS" id="PR00344">
    <property type="entry name" value="BCTRLSENSOR"/>
</dbReference>
<gene>
    <name evidence="9" type="ORF">AVDCRST_MAG71-867</name>
</gene>
<dbReference type="InterPro" id="IPR035965">
    <property type="entry name" value="PAS-like_dom_sf"/>
</dbReference>
<protein>
    <recommendedName>
        <fullName evidence="2">histidine kinase</fullName>
        <ecNumber evidence="2">2.7.13.3</ecNumber>
    </recommendedName>
</protein>
<feature type="domain" description="Response regulatory" evidence="8">
    <location>
        <begin position="523"/>
        <end position="639"/>
    </location>
</feature>
<dbReference type="EC" id="2.7.13.3" evidence="2"/>
<dbReference type="InterPro" id="IPR003661">
    <property type="entry name" value="HisK_dim/P_dom"/>
</dbReference>
<accession>A0A6J4KVY9</accession>
<dbReference type="SUPFAM" id="SSF55785">
    <property type="entry name" value="PYP-like sensor domain (PAS domain)"/>
    <property type="match status" value="1"/>
</dbReference>
<reference evidence="9" key="1">
    <citation type="submission" date="2020-02" db="EMBL/GenBank/DDBJ databases">
        <authorList>
            <person name="Meier V. D."/>
        </authorList>
    </citation>
    <scope>NUCLEOTIDE SEQUENCE</scope>
    <source>
        <strain evidence="9">AVDCRST_MAG71</strain>
    </source>
</reference>
<evidence type="ECO:0000256" key="4">
    <source>
        <dbReference type="ARBA" id="ARBA00022679"/>
    </source>
</evidence>
<name>A0A6J4KVY9_9GAMM</name>
<keyword evidence="9" id="KW-0489">Methyltransferase</keyword>
<dbReference type="CDD" id="cd00082">
    <property type="entry name" value="HisKA"/>
    <property type="match status" value="1"/>
</dbReference>
<dbReference type="Gene3D" id="3.30.450.20">
    <property type="entry name" value="PAS domain"/>
    <property type="match status" value="1"/>
</dbReference>
<dbReference type="SMART" id="SM00388">
    <property type="entry name" value="HisKA"/>
    <property type="match status" value="1"/>
</dbReference>
<feature type="domain" description="Histidine kinase" evidence="7">
    <location>
        <begin position="273"/>
        <end position="491"/>
    </location>
</feature>
<dbReference type="SMART" id="SM00448">
    <property type="entry name" value="REC"/>
    <property type="match status" value="2"/>
</dbReference>
<dbReference type="InterPro" id="IPR000014">
    <property type="entry name" value="PAS"/>
</dbReference>
<organism evidence="9">
    <name type="scientific">uncultured Lysobacter sp</name>
    <dbReference type="NCBI Taxonomy" id="271060"/>
    <lineage>
        <taxon>Bacteria</taxon>
        <taxon>Pseudomonadati</taxon>
        <taxon>Pseudomonadota</taxon>
        <taxon>Gammaproteobacteria</taxon>
        <taxon>Lysobacterales</taxon>
        <taxon>Lysobacteraceae</taxon>
        <taxon>Lysobacter</taxon>
        <taxon>environmental samples</taxon>
    </lineage>
</organism>
<keyword evidence="5" id="KW-0418">Kinase</keyword>
<dbReference type="InterPro" id="IPR004358">
    <property type="entry name" value="Sig_transdc_His_kin-like_C"/>
</dbReference>
<evidence type="ECO:0000259" key="8">
    <source>
        <dbReference type="PROSITE" id="PS50110"/>
    </source>
</evidence>
<dbReference type="SUPFAM" id="SSF47384">
    <property type="entry name" value="Homodimeric domain of signal transducing histidine kinase"/>
    <property type="match status" value="1"/>
</dbReference>
<dbReference type="Gene3D" id="3.40.50.2300">
    <property type="match status" value="2"/>
</dbReference>
<evidence type="ECO:0000256" key="2">
    <source>
        <dbReference type="ARBA" id="ARBA00012438"/>
    </source>
</evidence>
<keyword evidence="3 6" id="KW-0597">Phosphoprotein</keyword>
<dbReference type="GO" id="GO:0032259">
    <property type="term" value="P:methylation"/>
    <property type="evidence" value="ECO:0007669"/>
    <property type="project" value="UniProtKB-KW"/>
</dbReference>
<evidence type="ECO:0000313" key="9">
    <source>
        <dbReference type="EMBL" id="CAA9312846.1"/>
    </source>
</evidence>
<dbReference type="CDD" id="cd00075">
    <property type="entry name" value="HATPase"/>
    <property type="match status" value="1"/>
</dbReference>
<dbReference type="PROSITE" id="PS50109">
    <property type="entry name" value="HIS_KIN"/>
    <property type="match status" value="1"/>
</dbReference>
<keyword evidence="4 9" id="KW-0808">Transferase</keyword>
<dbReference type="Pfam" id="PF00072">
    <property type="entry name" value="Response_reg"/>
    <property type="match status" value="2"/>
</dbReference>
<dbReference type="GO" id="GO:0000155">
    <property type="term" value="F:phosphorelay sensor kinase activity"/>
    <property type="evidence" value="ECO:0007669"/>
    <property type="project" value="InterPro"/>
</dbReference>
<sequence length="641" mass="69866">MTRPLMLLLVDDNPDDRMLVVREVRKVLPDAHVDEAADEATLVEWIEAGREWDVAVTDYQLRWSTGMDVFHRLQATRPGLPVIMFTASGSEELAVDALKQGVDDYITKTPKHYGRVPYAVQAAAERRRRQQVAAAAESAREQSDTLLKLALEAAAMETWEYDIAARQLTLHGRSPRLSGGVRRELSADALLQAMAPADIEAVRAQFRASADSNQRFEREFRMHIRNDLRWLRAAGLPDGRGRVVGVVEDITARKRAEESLHEADRRKDQFIATLAHELRNPLAPIRYAVRLLETGTDAAQIEHARTVIERQAAMMAGLLDQLLDLRRIAHGHFALARAAVDLRAVARNAFEDAGALAHASSHRLSLSMPDGPVLVDGDAMRLKQVLDNLVQNALKFTPAGGAIEIAVEDRADGALVRITDTGVGIAPEMLDKVFEPLVQVNAGPSAATRGGLGLGLAVARQLVELHGGRIAASSPGLGRGTTFAIQLPRFEAQTDVDANGPTVVPPPAPAPADTHTQPTSALRVLIADDQPDAAESLGMVLELEGHEVRIAFDGAQACEIAQQWQPDVMVLDIGMPQMGGDEVARWVRAQPWGNGVWLVAVTGWGRDEDRLQLQNAGFDLHLVKPVEVSRLLVAVRPQTTG</sequence>
<dbReference type="GO" id="GO:0005886">
    <property type="term" value="C:plasma membrane"/>
    <property type="evidence" value="ECO:0007669"/>
    <property type="project" value="UniProtKB-ARBA"/>
</dbReference>
<dbReference type="InterPro" id="IPR001789">
    <property type="entry name" value="Sig_transdc_resp-reg_receiver"/>
</dbReference>
<dbReference type="CDD" id="cd00156">
    <property type="entry name" value="REC"/>
    <property type="match status" value="1"/>
</dbReference>
<dbReference type="PANTHER" id="PTHR43547:SF2">
    <property type="entry name" value="HYBRID SIGNAL TRANSDUCTION HISTIDINE KINASE C"/>
    <property type="match status" value="1"/>
</dbReference>
<evidence type="ECO:0000256" key="6">
    <source>
        <dbReference type="PROSITE-ProRule" id="PRU00169"/>
    </source>
</evidence>
<comment type="catalytic activity">
    <reaction evidence="1">
        <text>ATP + protein L-histidine = ADP + protein N-phospho-L-histidine.</text>
        <dbReference type="EC" id="2.7.13.3"/>
    </reaction>
</comment>
<dbReference type="Gene3D" id="3.30.565.10">
    <property type="entry name" value="Histidine kinase-like ATPase, C-terminal domain"/>
    <property type="match status" value="1"/>
</dbReference>
<dbReference type="Pfam" id="PF00512">
    <property type="entry name" value="HisKA"/>
    <property type="match status" value="1"/>
</dbReference>
<dbReference type="Pfam" id="PF02518">
    <property type="entry name" value="HATPase_c"/>
    <property type="match status" value="1"/>
</dbReference>
<dbReference type="PROSITE" id="PS50110">
    <property type="entry name" value="RESPONSE_REGULATORY"/>
    <property type="match status" value="2"/>
</dbReference>
<dbReference type="AlphaFoldDB" id="A0A6J4KVY9"/>
<dbReference type="InterPro" id="IPR036890">
    <property type="entry name" value="HATPase_C_sf"/>
</dbReference>
<dbReference type="InterPro" id="IPR036097">
    <property type="entry name" value="HisK_dim/P_sf"/>
</dbReference>
<dbReference type="InterPro" id="IPR011006">
    <property type="entry name" value="CheY-like_superfamily"/>
</dbReference>
<dbReference type="CDD" id="cd17580">
    <property type="entry name" value="REC_2_DhkD-like"/>
    <property type="match status" value="1"/>
</dbReference>
<dbReference type="SMART" id="SM00387">
    <property type="entry name" value="HATPase_c"/>
    <property type="match status" value="1"/>
</dbReference>
<evidence type="ECO:0000259" key="7">
    <source>
        <dbReference type="PROSITE" id="PS50109"/>
    </source>
</evidence>
<evidence type="ECO:0000256" key="3">
    <source>
        <dbReference type="ARBA" id="ARBA00022553"/>
    </source>
</evidence>
<dbReference type="SUPFAM" id="SSF52172">
    <property type="entry name" value="CheY-like"/>
    <property type="match status" value="2"/>
</dbReference>
<dbReference type="InterPro" id="IPR003594">
    <property type="entry name" value="HATPase_dom"/>
</dbReference>
<dbReference type="GO" id="GO:0008168">
    <property type="term" value="F:methyltransferase activity"/>
    <property type="evidence" value="ECO:0007669"/>
    <property type="project" value="UniProtKB-KW"/>
</dbReference>
<feature type="modified residue" description="4-aspartylphosphate" evidence="6">
    <location>
        <position position="572"/>
    </location>
</feature>
<dbReference type="Gene3D" id="1.10.287.130">
    <property type="match status" value="1"/>
</dbReference>
<dbReference type="CDD" id="cd00130">
    <property type="entry name" value="PAS"/>
    <property type="match status" value="1"/>
</dbReference>
<dbReference type="SUPFAM" id="SSF55874">
    <property type="entry name" value="ATPase domain of HSP90 chaperone/DNA topoisomerase II/histidine kinase"/>
    <property type="match status" value="1"/>
</dbReference>
<evidence type="ECO:0000256" key="5">
    <source>
        <dbReference type="ARBA" id="ARBA00022777"/>
    </source>
</evidence>
<dbReference type="PANTHER" id="PTHR43547">
    <property type="entry name" value="TWO-COMPONENT HISTIDINE KINASE"/>
    <property type="match status" value="1"/>
</dbReference>
<dbReference type="EMBL" id="CADCUA010000231">
    <property type="protein sequence ID" value="CAA9312846.1"/>
    <property type="molecule type" value="Genomic_DNA"/>
</dbReference>